<reference evidence="13" key="1">
    <citation type="submission" date="2016-11" db="EMBL/GenBank/DDBJ databases">
        <authorList>
            <person name="Varghese N."/>
            <person name="Submissions S."/>
        </authorList>
    </citation>
    <scope>NUCLEOTIDE SEQUENCE [LARGE SCALE GENOMIC DNA]</scope>
    <source>
        <strain evidence="13">DSM 21264</strain>
    </source>
</reference>
<evidence type="ECO:0000256" key="7">
    <source>
        <dbReference type="ARBA" id="ARBA00023159"/>
    </source>
</evidence>
<dbReference type="Proteomes" id="UP000184159">
    <property type="component" value="Unassembled WGS sequence"/>
</dbReference>
<keyword evidence="3 10" id="KW-0597">Phosphoprotein</keyword>
<dbReference type="PANTHER" id="PTHR45526:SF1">
    <property type="entry name" value="TRANSCRIPTIONAL REGULATORY PROTEIN DCUR-RELATED"/>
    <property type="match status" value="1"/>
</dbReference>
<feature type="modified residue" description="4-aspartylphosphate" evidence="10">
    <location>
        <position position="56"/>
    </location>
</feature>
<dbReference type="Pfam" id="PF00072">
    <property type="entry name" value="Response_reg"/>
    <property type="match status" value="1"/>
</dbReference>
<dbReference type="InterPro" id="IPR024187">
    <property type="entry name" value="Sig_transdc_resp-reg_cit/mal"/>
</dbReference>
<keyword evidence="4 9" id="KW-0902">Two-component regulatory system</keyword>
<evidence type="ECO:0000256" key="4">
    <source>
        <dbReference type="ARBA" id="ARBA00023012"/>
    </source>
</evidence>
<keyword evidence="6 9" id="KW-0238">DNA-binding</keyword>
<dbReference type="GO" id="GO:0005737">
    <property type="term" value="C:cytoplasm"/>
    <property type="evidence" value="ECO:0007669"/>
    <property type="project" value="UniProtKB-SubCell"/>
</dbReference>
<evidence type="ECO:0000259" key="11">
    <source>
        <dbReference type="PROSITE" id="PS50110"/>
    </source>
</evidence>
<keyword evidence="7 9" id="KW-0010">Activator</keyword>
<dbReference type="RefSeq" id="WP_072963289.1">
    <property type="nucleotide sequence ID" value="NZ_FQUH01000028.1"/>
</dbReference>
<evidence type="ECO:0000256" key="8">
    <source>
        <dbReference type="ARBA" id="ARBA00023163"/>
    </source>
</evidence>
<dbReference type="InterPro" id="IPR051271">
    <property type="entry name" value="2C-system_Tx_regulators"/>
</dbReference>
<organism evidence="12 13">
    <name type="scientific">Vibrio gazogenes DSM 21264 = NBRC 103151</name>
    <dbReference type="NCBI Taxonomy" id="1123492"/>
    <lineage>
        <taxon>Bacteria</taxon>
        <taxon>Pseudomonadati</taxon>
        <taxon>Pseudomonadota</taxon>
        <taxon>Gammaproteobacteria</taxon>
        <taxon>Vibrionales</taxon>
        <taxon>Vibrionaceae</taxon>
        <taxon>Vibrio</taxon>
    </lineage>
</organism>
<comment type="subcellular location">
    <subcellularLocation>
        <location evidence="1 9">Cytoplasm</location>
    </subcellularLocation>
</comment>
<dbReference type="Pfam" id="PF20714">
    <property type="entry name" value="HTH_64"/>
    <property type="match status" value="1"/>
</dbReference>
<dbReference type="GO" id="GO:0003700">
    <property type="term" value="F:DNA-binding transcription factor activity"/>
    <property type="evidence" value="ECO:0007669"/>
    <property type="project" value="InterPro"/>
</dbReference>
<dbReference type="Gene3D" id="3.40.50.2300">
    <property type="match status" value="1"/>
</dbReference>
<proteinExistence type="predicted"/>
<sequence>MNRIDLLIVEDIKEISGLLSDHISQIYPFRVVGTAKSLADARMMLNHFSVKLIILDNYLPDGTGIEFFRRLRSQNSNIDVIFITAANDIETATNAIRLGAFDYIIKPFALDQISETLGRYYQFHKEISLNKDGQVDQSFIKKMYNKHNNSEEGIRHPKGIDEITLQQILAVFSKDQSYTSVQVSVEASVSRTTARRYLEYAVSSGYLKATVKHGKVGRPQRFFSKAVI</sequence>
<dbReference type="PROSITE" id="PS50110">
    <property type="entry name" value="RESPONSE_REGULATORY"/>
    <property type="match status" value="1"/>
</dbReference>
<gene>
    <name evidence="12" type="ORF">SAMN02745781_03965</name>
</gene>
<evidence type="ECO:0000256" key="1">
    <source>
        <dbReference type="ARBA" id="ARBA00004496"/>
    </source>
</evidence>
<dbReference type="GO" id="GO:0000156">
    <property type="term" value="F:phosphorelay response regulator activity"/>
    <property type="evidence" value="ECO:0007669"/>
    <property type="project" value="TreeGrafter"/>
</dbReference>
<accession>A0A1M5H1I4</accession>
<protein>
    <recommendedName>
        <fullName evidence="9">Transcriptional regulatory protein</fullName>
    </recommendedName>
</protein>
<keyword evidence="2 9" id="KW-0963">Cytoplasm</keyword>
<evidence type="ECO:0000256" key="9">
    <source>
        <dbReference type="PIRNR" id="PIRNR006171"/>
    </source>
</evidence>
<keyword evidence="8 9" id="KW-0804">Transcription</keyword>
<evidence type="ECO:0000256" key="3">
    <source>
        <dbReference type="ARBA" id="ARBA00022553"/>
    </source>
</evidence>
<name>A0A1M5H1I4_VIBGA</name>
<dbReference type="SMART" id="SM00448">
    <property type="entry name" value="REC"/>
    <property type="match status" value="1"/>
</dbReference>
<keyword evidence="5 9" id="KW-0805">Transcription regulation</keyword>
<dbReference type="SUPFAM" id="SSF52172">
    <property type="entry name" value="CheY-like"/>
    <property type="match status" value="1"/>
</dbReference>
<evidence type="ECO:0000313" key="12">
    <source>
        <dbReference type="EMBL" id="SHG09800.1"/>
    </source>
</evidence>
<dbReference type="GO" id="GO:0003677">
    <property type="term" value="F:DNA binding"/>
    <property type="evidence" value="ECO:0007669"/>
    <property type="project" value="UniProtKB-KW"/>
</dbReference>
<dbReference type="InterPro" id="IPR048714">
    <property type="entry name" value="DpiA-like_HTH"/>
</dbReference>
<evidence type="ECO:0000256" key="10">
    <source>
        <dbReference type="PROSITE-ProRule" id="PRU00169"/>
    </source>
</evidence>
<feature type="domain" description="Response regulatory" evidence="11">
    <location>
        <begin position="5"/>
        <end position="121"/>
    </location>
</feature>
<dbReference type="InterPro" id="IPR001789">
    <property type="entry name" value="Sig_transdc_resp-reg_receiver"/>
</dbReference>
<evidence type="ECO:0000256" key="5">
    <source>
        <dbReference type="ARBA" id="ARBA00023015"/>
    </source>
</evidence>
<dbReference type="EMBL" id="FQUH01000028">
    <property type="protein sequence ID" value="SHG09800.1"/>
    <property type="molecule type" value="Genomic_DNA"/>
</dbReference>
<dbReference type="PIRSF" id="PIRSF006171">
    <property type="entry name" value="RR_citrat_malat"/>
    <property type="match status" value="1"/>
</dbReference>
<dbReference type="PANTHER" id="PTHR45526">
    <property type="entry name" value="TRANSCRIPTIONAL REGULATORY PROTEIN DPIA"/>
    <property type="match status" value="1"/>
</dbReference>
<evidence type="ECO:0000313" key="13">
    <source>
        <dbReference type="Proteomes" id="UP000184159"/>
    </source>
</evidence>
<keyword evidence="13" id="KW-1185">Reference proteome</keyword>
<evidence type="ECO:0000256" key="2">
    <source>
        <dbReference type="ARBA" id="ARBA00022490"/>
    </source>
</evidence>
<dbReference type="InterPro" id="IPR011006">
    <property type="entry name" value="CheY-like_superfamily"/>
</dbReference>
<evidence type="ECO:0000256" key="6">
    <source>
        <dbReference type="ARBA" id="ARBA00023125"/>
    </source>
</evidence>
<dbReference type="AlphaFoldDB" id="A0A1M5H1I4"/>